<feature type="non-terminal residue" evidence="1">
    <location>
        <position position="1"/>
    </location>
</feature>
<protein>
    <submittedName>
        <fullName evidence="1">Uncharacterized protein</fullName>
    </submittedName>
</protein>
<evidence type="ECO:0000313" key="1">
    <source>
        <dbReference type="EMBL" id="KAI3364602.1"/>
    </source>
</evidence>
<organism evidence="1 2">
    <name type="scientific">Scortum barcoo</name>
    <name type="common">barcoo grunter</name>
    <dbReference type="NCBI Taxonomy" id="214431"/>
    <lineage>
        <taxon>Eukaryota</taxon>
        <taxon>Metazoa</taxon>
        <taxon>Chordata</taxon>
        <taxon>Craniata</taxon>
        <taxon>Vertebrata</taxon>
        <taxon>Euteleostomi</taxon>
        <taxon>Actinopterygii</taxon>
        <taxon>Neopterygii</taxon>
        <taxon>Teleostei</taxon>
        <taxon>Neoteleostei</taxon>
        <taxon>Acanthomorphata</taxon>
        <taxon>Eupercaria</taxon>
        <taxon>Centrarchiformes</taxon>
        <taxon>Terapontoidei</taxon>
        <taxon>Terapontidae</taxon>
        <taxon>Scortum</taxon>
    </lineage>
</organism>
<keyword evidence="2" id="KW-1185">Reference proteome</keyword>
<dbReference type="EMBL" id="CM041543">
    <property type="protein sequence ID" value="KAI3364602.1"/>
    <property type="molecule type" value="Genomic_DNA"/>
</dbReference>
<comment type="caution">
    <text evidence="1">The sequence shown here is derived from an EMBL/GenBank/DDBJ whole genome shotgun (WGS) entry which is preliminary data.</text>
</comment>
<sequence>VSSFCFLVSSGKMERRHRPEEGVSFLRQRAESPLSTCPSIKSDLSKGLPPEFSEPGPSENPLLNLWKGNEGNENVYKYPADCHRERKRAESPTPTCPSMNSDLSKGLPPEFSEPGPSDTKNPLLKIWKEGMEMYANILLAAAKKSKET</sequence>
<name>A0ACB8W9M2_9TELE</name>
<accession>A0ACB8W9M2</accession>
<dbReference type="Proteomes" id="UP000831701">
    <property type="component" value="Chromosome 13"/>
</dbReference>
<evidence type="ECO:0000313" key="2">
    <source>
        <dbReference type="Proteomes" id="UP000831701"/>
    </source>
</evidence>
<gene>
    <name evidence="1" type="ORF">L3Q82_011386</name>
</gene>
<reference evidence="1" key="1">
    <citation type="submission" date="2022-04" db="EMBL/GenBank/DDBJ databases">
        <title>Jade perch genome.</title>
        <authorList>
            <person name="Chao B."/>
        </authorList>
    </citation>
    <scope>NUCLEOTIDE SEQUENCE</scope>
    <source>
        <strain evidence="1">CB-2022</strain>
    </source>
</reference>
<proteinExistence type="predicted"/>